<proteinExistence type="predicted"/>
<evidence type="ECO:0000256" key="1">
    <source>
        <dbReference type="SAM" id="MobiDB-lite"/>
    </source>
</evidence>
<name>A0A812XXN4_SYMPI</name>
<accession>A0A812XXN4</accession>
<evidence type="ECO:0000313" key="3">
    <source>
        <dbReference type="Proteomes" id="UP000649617"/>
    </source>
</evidence>
<dbReference type="EMBL" id="CAJNIZ010046886">
    <property type="protein sequence ID" value="CAE7758784.1"/>
    <property type="molecule type" value="Genomic_DNA"/>
</dbReference>
<organism evidence="2 3">
    <name type="scientific">Symbiodinium pilosum</name>
    <name type="common">Dinoflagellate</name>
    <dbReference type="NCBI Taxonomy" id="2952"/>
    <lineage>
        <taxon>Eukaryota</taxon>
        <taxon>Sar</taxon>
        <taxon>Alveolata</taxon>
        <taxon>Dinophyceae</taxon>
        <taxon>Suessiales</taxon>
        <taxon>Symbiodiniaceae</taxon>
        <taxon>Symbiodinium</taxon>
    </lineage>
</organism>
<dbReference type="AlphaFoldDB" id="A0A812XXN4"/>
<sequence length="445" mass="50382">MQEEGESEETVLELLQKRGKAWDLGHPDAEALDVATADAAVGASSKHALGAFLEGEGQDEDTEETASEHVAAPKVPEGPESTNATPALPRTASGKPVKDQADPIIQAFYQMRLMATMQKMKPFWTCDQKCADKQRPIMWFTPIHPSLSQELLTKNGGWGLLADTWTWWKNVPAGAGNLEWMDVWSCGAQGLKNPKFSSFKEFNRRLRATLDDAFRKRLACAQDAALCPNFTRFEQTDVPEKEKMCHLDGDLRPVWTEGPRMTQDQTWRQHAELRAVVGELKTARPGDLKADHRNNGTERNLWLPENEKPWAGRSRWPDDAFVAGVFSLDPLPAGDTPTQEMIEKITKNPKELQQTCCAILMSANHDTFCKYRDREARFPMYMYWRVRDMPKANDLAGLDEWSFLKIVDGVDLKCTSKSCKAEVPEKWLTWAQEELLQCDERDRAP</sequence>
<protein>
    <submittedName>
        <fullName evidence="2">Uncharacterized protein</fullName>
    </submittedName>
</protein>
<dbReference type="Proteomes" id="UP000649617">
    <property type="component" value="Unassembled WGS sequence"/>
</dbReference>
<comment type="caution">
    <text evidence="2">The sequence shown here is derived from an EMBL/GenBank/DDBJ whole genome shotgun (WGS) entry which is preliminary data.</text>
</comment>
<feature type="compositionally biased region" description="Acidic residues" evidence="1">
    <location>
        <begin position="56"/>
        <end position="65"/>
    </location>
</feature>
<feature type="non-terminal residue" evidence="2">
    <location>
        <position position="1"/>
    </location>
</feature>
<evidence type="ECO:0000313" key="2">
    <source>
        <dbReference type="EMBL" id="CAE7758784.1"/>
    </source>
</evidence>
<feature type="region of interest" description="Disordered" evidence="1">
    <location>
        <begin position="50"/>
        <end position="97"/>
    </location>
</feature>
<gene>
    <name evidence="2" type="ORF">SPIL2461_LOCUS22106</name>
</gene>
<reference evidence="2" key="1">
    <citation type="submission" date="2021-02" db="EMBL/GenBank/DDBJ databases">
        <authorList>
            <person name="Dougan E. K."/>
            <person name="Rhodes N."/>
            <person name="Thang M."/>
            <person name="Chan C."/>
        </authorList>
    </citation>
    <scope>NUCLEOTIDE SEQUENCE</scope>
</reference>
<keyword evidence="3" id="KW-1185">Reference proteome</keyword>